<dbReference type="Proteomes" id="UP000620075">
    <property type="component" value="Unassembled WGS sequence"/>
</dbReference>
<sequence>MRSVIFSPLFFFAQIVLILALAAFLGANLAGWSSRRRFSPASNRHLHGYFERERSRALALGWSERTWWALRIGAALAGLGAGVLIGTPVVIIGGILCGTVLVPFLLGPIADQRKVRREHALVEQARNIVDLVRQSNQSLEEALRDAGQNPIPELRSLLLPLADTQLSLRDRLIELDRRAASPIANRICADIMLSLDISPEAFVLQATQVLIPQYVEDLELQDKNLSIAAGARVGSYIVVLIMAVIFLAVMRVDSFREAYATPLGQLVLILIALSVVFIIWLIGQMTPRARSVRWNLVSLKARMEIRYA</sequence>
<dbReference type="EMBL" id="JAEKNQ010000015">
    <property type="protein sequence ID" value="MBJ7602154.1"/>
    <property type="molecule type" value="Genomic_DNA"/>
</dbReference>
<keyword evidence="1" id="KW-0812">Transmembrane</keyword>
<evidence type="ECO:0000313" key="2">
    <source>
        <dbReference type="EMBL" id="MBJ7602154.1"/>
    </source>
</evidence>
<feature type="transmembrane region" description="Helical" evidence="1">
    <location>
        <begin position="91"/>
        <end position="110"/>
    </location>
</feature>
<protein>
    <recommendedName>
        <fullName evidence="4">Type II secretion system protein GspF domain-containing protein</fullName>
    </recommendedName>
</protein>
<dbReference type="RefSeq" id="WP_338176553.1">
    <property type="nucleotide sequence ID" value="NZ_JAEKNQ010000015.1"/>
</dbReference>
<evidence type="ECO:0000256" key="1">
    <source>
        <dbReference type="SAM" id="Phobius"/>
    </source>
</evidence>
<gene>
    <name evidence="2" type="ORF">JF888_03005</name>
</gene>
<dbReference type="AlphaFoldDB" id="A0A934K8X3"/>
<reference evidence="2 3" key="1">
    <citation type="submission" date="2020-10" db="EMBL/GenBank/DDBJ databases">
        <title>Ca. Dormibacterota MAGs.</title>
        <authorList>
            <person name="Montgomery K."/>
        </authorList>
    </citation>
    <scope>NUCLEOTIDE SEQUENCE [LARGE SCALE GENOMIC DNA]</scope>
    <source>
        <strain evidence="2">SC8811_S16_3</strain>
    </source>
</reference>
<feature type="transmembrane region" description="Helical" evidence="1">
    <location>
        <begin position="233"/>
        <end position="251"/>
    </location>
</feature>
<feature type="transmembrane region" description="Helical" evidence="1">
    <location>
        <begin position="6"/>
        <end position="30"/>
    </location>
</feature>
<feature type="transmembrane region" description="Helical" evidence="1">
    <location>
        <begin position="66"/>
        <end position="85"/>
    </location>
</feature>
<proteinExistence type="predicted"/>
<evidence type="ECO:0000313" key="3">
    <source>
        <dbReference type="Proteomes" id="UP000620075"/>
    </source>
</evidence>
<organism evidence="2 3">
    <name type="scientific">Candidatus Dormiibacter inghamiae</name>
    <dbReference type="NCBI Taxonomy" id="3127013"/>
    <lineage>
        <taxon>Bacteria</taxon>
        <taxon>Bacillati</taxon>
        <taxon>Candidatus Dormiibacterota</taxon>
        <taxon>Candidatus Dormibacteria</taxon>
        <taxon>Candidatus Dormibacterales</taxon>
        <taxon>Candidatus Dormibacteraceae</taxon>
        <taxon>Candidatus Dormiibacter</taxon>
    </lineage>
</organism>
<evidence type="ECO:0008006" key="4">
    <source>
        <dbReference type="Google" id="ProtNLM"/>
    </source>
</evidence>
<keyword evidence="1" id="KW-0472">Membrane</keyword>
<name>A0A934K8X3_9BACT</name>
<comment type="caution">
    <text evidence="2">The sequence shown here is derived from an EMBL/GenBank/DDBJ whole genome shotgun (WGS) entry which is preliminary data.</text>
</comment>
<keyword evidence="1" id="KW-1133">Transmembrane helix</keyword>
<accession>A0A934K8X3</accession>
<feature type="transmembrane region" description="Helical" evidence="1">
    <location>
        <begin position="263"/>
        <end position="283"/>
    </location>
</feature>